<accession>A0A5M8Q7F0</accession>
<dbReference type="Proteomes" id="UP001570846">
    <property type="component" value="Unassembled WGS sequence"/>
</dbReference>
<protein>
    <submittedName>
        <fullName evidence="1">Uncharacterized protein</fullName>
    </submittedName>
</protein>
<dbReference type="AlphaFoldDB" id="A0A5M8Q7F0"/>
<dbReference type="EMBL" id="VKKZ01000025">
    <property type="protein sequence ID" value="KAA6430796.1"/>
    <property type="molecule type" value="Genomic_DNA"/>
</dbReference>
<evidence type="ECO:0000313" key="4">
    <source>
        <dbReference type="Proteomes" id="UP001570846"/>
    </source>
</evidence>
<name>A0A5M8Q7F0_9BACT</name>
<sequence>MNTPVKKMVAGKPIEKLLKNSSLLPVDKGTINDSLTRLQDLRLQYMQAPTAGKSVFKLPPLKK</sequence>
<dbReference type="EMBL" id="JBGOGF010000011">
    <property type="protein sequence ID" value="MFA1773260.1"/>
    <property type="molecule type" value="Genomic_DNA"/>
</dbReference>
<evidence type="ECO:0000313" key="3">
    <source>
        <dbReference type="Proteomes" id="UP000323866"/>
    </source>
</evidence>
<dbReference type="Proteomes" id="UP000323866">
    <property type="component" value="Unassembled WGS sequence"/>
</dbReference>
<reference evidence="2 4" key="3">
    <citation type="submission" date="2024-08" db="EMBL/GenBank/DDBJ databases">
        <authorList>
            <person name="Wei W."/>
        </authorList>
    </citation>
    <scope>NUCLEOTIDE SEQUENCE [LARGE SCALE GENOMIC DNA]</scope>
    <source>
        <strain evidence="2 4">XU2</strain>
    </source>
</reference>
<keyword evidence="4" id="KW-1185">Reference proteome</keyword>
<reference evidence="1 3" key="1">
    <citation type="submission" date="2019-07" db="EMBL/GenBank/DDBJ databases">
        <authorList>
            <person name="Qu J.-H."/>
        </authorList>
    </citation>
    <scope>NUCLEOTIDE SEQUENCE [LARGE SCALE GENOMIC DNA]</scope>
    <source>
        <strain evidence="1 3">MDT1-10-3</strain>
    </source>
</reference>
<dbReference type="RefSeq" id="WP_149100453.1">
    <property type="nucleotide sequence ID" value="NZ_BMMG01000008.1"/>
</dbReference>
<gene>
    <name evidence="2" type="ORF">ACD591_18305</name>
    <name evidence="1" type="ORF">FOE74_20225</name>
</gene>
<dbReference type="OrthoDB" id="894374at2"/>
<organism evidence="1 3">
    <name type="scientific">Rufibacter glacialis</name>
    <dbReference type="NCBI Taxonomy" id="1259555"/>
    <lineage>
        <taxon>Bacteria</taxon>
        <taxon>Pseudomonadati</taxon>
        <taxon>Bacteroidota</taxon>
        <taxon>Cytophagia</taxon>
        <taxon>Cytophagales</taxon>
        <taxon>Hymenobacteraceae</taxon>
        <taxon>Rufibacter</taxon>
    </lineage>
</organism>
<reference evidence="1 3" key="2">
    <citation type="submission" date="2019-09" db="EMBL/GenBank/DDBJ databases">
        <title>A bacterium isolated from glacier soil.</title>
        <authorList>
            <person name="Liu Q."/>
        </authorList>
    </citation>
    <scope>NUCLEOTIDE SEQUENCE [LARGE SCALE GENOMIC DNA]</scope>
    <source>
        <strain evidence="1 3">MDT1-10-3</strain>
    </source>
</reference>
<proteinExistence type="predicted"/>
<evidence type="ECO:0000313" key="2">
    <source>
        <dbReference type="EMBL" id="MFA1773260.1"/>
    </source>
</evidence>
<evidence type="ECO:0000313" key="1">
    <source>
        <dbReference type="EMBL" id="KAA6430796.1"/>
    </source>
</evidence>
<comment type="caution">
    <text evidence="1">The sequence shown here is derived from an EMBL/GenBank/DDBJ whole genome shotgun (WGS) entry which is preliminary data.</text>
</comment>